<reference evidence="2 3" key="1">
    <citation type="journal article" date="2015" name="Int. J. Syst. Evol. Microbiol.">
        <title>Gemmobacter intermedius sp. nov., isolated from a white stork (Ciconia ciconia).</title>
        <authorList>
            <person name="Kampfer P."/>
            <person name="Jerzak L."/>
            <person name="Wilharm G."/>
            <person name="Golke J."/>
            <person name="Busse H.J."/>
            <person name="Glaeser S.P."/>
        </authorList>
    </citation>
    <scope>NUCLEOTIDE SEQUENCE [LARGE SCALE GENOMIC DNA]</scope>
    <source>
        <strain evidence="2 3">119/4</strain>
    </source>
</reference>
<dbReference type="PANTHER" id="PTHR10992:SF1032">
    <property type="entry name" value="METHYLESTERASE 17"/>
    <property type="match status" value="1"/>
</dbReference>
<dbReference type="GO" id="GO:0080032">
    <property type="term" value="F:methyl jasmonate esterase activity"/>
    <property type="evidence" value="ECO:0007669"/>
    <property type="project" value="TreeGrafter"/>
</dbReference>
<dbReference type="PANTHER" id="PTHR10992">
    <property type="entry name" value="METHYLESTERASE FAMILY MEMBER"/>
    <property type="match status" value="1"/>
</dbReference>
<dbReference type="InterPro" id="IPR045889">
    <property type="entry name" value="MES/HNL"/>
</dbReference>
<protein>
    <submittedName>
        <fullName evidence="2">Alpha/beta fold hydrolase</fullName>
    </submittedName>
</protein>
<keyword evidence="3" id="KW-1185">Reference proteome</keyword>
<dbReference type="GO" id="GO:0009694">
    <property type="term" value="P:jasmonic acid metabolic process"/>
    <property type="evidence" value="ECO:0007669"/>
    <property type="project" value="TreeGrafter"/>
</dbReference>
<dbReference type="InterPro" id="IPR000073">
    <property type="entry name" value="AB_hydrolase_1"/>
</dbReference>
<dbReference type="RefSeq" id="WP_128486523.1">
    <property type="nucleotide sequence ID" value="NZ_JBHLXB010000026.1"/>
</dbReference>
<evidence type="ECO:0000259" key="1">
    <source>
        <dbReference type="Pfam" id="PF12697"/>
    </source>
</evidence>
<dbReference type="GO" id="GO:0009696">
    <property type="term" value="P:salicylic acid metabolic process"/>
    <property type="evidence" value="ECO:0007669"/>
    <property type="project" value="TreeGrafter"/>
</dbReference>
<organism evidence="2 3">
    <name type="scientific">Falsigemmobacter intermedius</name>
    <dbReference type="NCBI Taxonomy" id="1553448"/>
    <lineage>
        <taxon>Bacteria</taxon>
        <taxon>Pseudomonadati</taxon>
        <taxon>Pseudomonadota</taxon>
        <taxon>Alphaproteobacteria</taxon>
        <taxon>Rhodobacterales</taxon>
        <taxon>Paracoccaceae</taxon>
        <taxon>Falsigemmobacter</taxon>
    </lineage>
</organism>
<dbReference type="EMBL" id="SBLC01000002">
    <property type="protein sequence ID" value="RWY44724.1"/>
    <property type="molecule type" value="Genomic_DNA"/>
</dbReference>
<dbReference type="AlphaFoldDB" id="A0A3S4XZQ3"/>
<dbReference type="Proteomes" id="UP000287168">
    <property type="component" value="Unassembled WGS sequence"/>
</dbReference>
<name>A0A3S4XZQ3_9RHOB</name>
<evidence type="ECO:0000313" key="2">
    <source>
        <dbReference type="EMBL" id="RWY44724.1"/>
    </source>
</evidence>
<dbReference type="Pfam" id="PF12697">
    <property type="entry name" value="Abhydrolase_6"/>
    <property type="match status" value="1"/>
</dbReference>
<sequence>MAHFLLIHGSCHGAWCWDYLRPELERLGHSVQAIDLPGAGADPTDRAEVTLDLYAQAVLAALREPAILVGHSMGGYPITAAAEADPSQIRALVYLCAYRPVSGLSLAQMRRLAPRQPLQGALDILGESFLFKADRAAKLLAQDCSEEIQAWQIASLTPQPIRPQEEPLSVTERSRSLPQFYLRCAQDQTIPPEYQAQMAADLPPGRHRVLPASHSPFLSMPAVLAQHLSEIAAELDG</sequence>
<dbReference type="OrthoDB" id="9814966at2"/>
<proteinExistence type="predicted"/>
<dbReference type="SUPFAM" id="SSF53474">
    <property type="entry name" value="alpha/beta-Hydrolases"/>
    <property type="match status" value="1"/>
</dbReference>
<accession>A0A3S4XZQ3</accession>
<keyword evidence="2" id="KW-0378">Hydrolase</keyword>
<feature type="domain" description="AB hydrolase-1" evidence="1">
    <location>
        <begin position="4"/>
        <end position="226"/>
    </location>
</feature>
<dbReference type="GO" id="GO:0080030">
    <property type="term" value="F:methyl indole-3-acetate esterase activity"/>
    <property type="evidence" value="ECO:0007669"/>
    <property type="project" value="TreeGrafter"/>
</dbReference>
<dbReference type="Gene3D" id="3.40.50.1820">
    <property type="entry name" value="alpha/beta hydrolase"/>
    <property type="match status" value="1"/>
</dbReference>
<dbReference type="InterPro" id="IPR029058">
    <property type="entry name" value="AB_hydrolase_fold"/>
</dbReference>
<comment type="caution">
    <text evidence="2">The sequence shown here is derived from an EMBL/GenBank/DDBJ whole genome shotgun (WGS) entry which is preliminary data.</text>
</comment>
<evidence type="ECO:0000313" key="3">
    <source>
        <dbReference type="Proteomes" id="UP000287168"/>
    </source>
</evidence>
<gene>
    <name evidence="2" type="ORF">EP867_01995</name>
</gene>
<dbReference type="GO" id="GO:0080031">
    <property type="term" value="F:methyl salicylate esterase activity"/>
    <property type="evidence" value="ECO:0007669"/>
    <property type="project" value="TreeGrafter"/>
</dbReference>